<evidence type="ECO:0000313" key="1">
    <source>
        <dbReference type="EMBL" id="MDQ0516339.1"/>
    </source>
</evidence>
<accession>A0ABU0M5V3</accession>
<gene>
    <name evidence="1" type="ORF">QO015_001952</name>
</gene>
<dbReference type="Proteomes" id="UP001223743">
    <property type="component" value="Unassembled WGS sequence"/>
</dbReference>
<organism evidence="1 2">
    <name type="scientific">Kaistia geumhonensis</name>
    <dbReference type="NCBI Taxonomy" id="410839"/>
    <lineage>
        <taxon>Bacteria</taxon>
        <taxon>Pseudomonadati</taxon>
        <taxon>Pseudomonadota</taxon>
        <taxon>Alphaproteobacteria</taxon>
        <taxon>Hyphomicrobiales</taxon>
        <taxon>Kaistiaceae</taxon>
        <taxon>Kaistia</taxon>
    </lineage>
</organism>
<comment type="caution">
    <text evidence="1">The sequence shown here is derived from an EMBL/GenBank/DDBJ whole genome shotgun (WGS) entry which is preliminary data.</text>
</comment>
<proteinExistence type="predicted"/>
<dbReference type="InterPro" id="IPR021251">
    <property type="entry name" value="DUF2793"/>
</dbReference>
<dbReference type="EMBL" id="JAUSWJ010000001">
    <property type="protein sequence ID" value="MDQ0516339.1"/>
    <property type="molecule type" value="Genomic_DNA"/>
</dbReference>
<keyword evidence="2" id="KW-1185">Reference proteome</keyword>
<evidence type="ECO:0008006" key="3">
    <source>
        <dbReference type="Google" id="ProtNLM"/>
    </source>
</evidence>
<evidence type="ECO:0000313" key="2">
    <source>
        <dbReference type="Proteomes" id="UP001223743"/>
    </source>
</evidence>
<sequence>MSESARLKLPYLAASQAQKHVTHNEALTILDALVSARALDKDTASPPGGASDGDAYIVPVGATGAWSGWDNSFAERQDGIWRRFLPFDGLIVWVSDESRQYRWNATASAWQAFGELRPARNGSGTTDALALTDLGKQVILTNGSAITLTLPNSLPVGFQCIVIQGGAGAVTFSPASGASLKNRNSHTKTSGLDALVTVLVRANSGGSSAVFHIAGDTAA</sequence>
<dbReference type="Pfam" id="PF10983">
    <property type="entry name" value="DUF2793"/>
    <property type="match status" value="1"/>
</dbReference>
<protein>
    <recommendedName>
        <fullName evidence="3">DUF2793 domain-containing protein</fullName>
    </recommendedName>
</protein>
<dbReference type="RefSeq" id="WP_266279731.1">
    <property type="nucleotide sequence ID" value="NZ_JAPKNF010000001.1"/>
</dbReference>
<name>A0ABU0M5V3_9HYPH</name>
<reference evidence="1 2" key="1">
    <citation type="submission" date="2023-07" db="EMBL/GenBank/DDBJ databases">
        <title>Genomic Encyclopedia of Type Strains, Phase IV (KMG-IV): sequencing the most valuable type-strain genomes for metagenomic binning, comparative biology and taxonomic classification.</title>
        <authorList>
            <person name="Goeker M."/>
        </authorList>
    </citation>
    <scope>NUCLEOTIDE SEQUENCE [LARGE SCALE GENOMIC DNA]</scope>
    <source>
        <strain evidence="1 2">B1-1</strain>
    </source>
</reference>